<keyword evidence="14" id="KW-1185">Reference proteome</keyword>
<dbReference type="Pfam" id="PF08263">
    <property type="entry name" value="LRRNT_2"/>
    <property type="match status" value="1"/>
</dbReference>
<dbReference type="Proteomes" id="UP001153076">
    <property type="component" value="Unassembled WGS sequence"/>
</dbReference>
<name>A0A9Q1KSQ2_9CARY</name>
<organism evidence="13 14">
    <name type="scientific">Carnegiea gigantea</name>
    <dbReference type="NCBI Taxonomy" id="171969"/>
    <lineage>
        <taxon>Eukaryota</taxon>
        <taxon>Viridiplantae</taxon>
        <taxon>Streptophyta</taxon>
        <taxon>Embryophyta</taxon>
        <taxon>Tracheophyta</taxon>
        <taxon>Spermatophyta</taxon>
        <taxon>Magnoliopsida</taxon>
        <taxon>eudicotyledons</taxon>
        <taxon>Gunneridae</taxon>
        <taxon>Pentapetalae</taxon>
        <taxon>Caryophyllales</taxon>
        <taxon>Cactineae</taxon>
        <taxon>Cactaceae</taxon>
        <taxon>Cactoideae</taxon>
        <taxon>Echinocereeae</taxon>
        <taxon>Carnegiea</taxon>
    </lineage>
</organism>
<evidence type="ECO:0000256" key="11">
    <source>
        <dbReference type="SAM" id="SignalP"/>
    </source>
</evidence>
<evidence type="ECO:0000256" key="9">
    <source>
        <dbReference type="SAM" id="MobiDB-lite"/>
    </source>
</evidence>
<dbReference type="InterPro" id="IPR000719">
    <property type="entry name" value="Prot_kinase_dom"/>
</dbReference>
<accession>A0A9Q1KSQ2</accession>
<evidence type="ECO:0000256" key="1">
    <source>
        <dbReference type="ARBA" id="ARBA00004167"/>
    </source>
</evidence>
<dbReference type="PANTHER" id="PTHR48007:SF8">
    <property type="entry name" value="RECEPTOR PROTEIN KINASE-LIKE PROTEIN ZAR1"/>
    <property type="match status" value="1"/>
</dbReference>
<feature type="domain" description="Protein kinase" evidence="12">
    <location>
        <begin position="350"/>
        <end position="650"/>
    </location>
</feature>
<dbReference type="InterPro" id="IPR046959">
    <property type="entry name" value="PRK1-6/SRF4-like"/>
</dbReference>
<evidence type="ECO:0000313" key="14">
    <source>
        <dbReference type="Proteomes" id="UP001153076"/>
    </source>
</evidence>
<comment type="subcellular location">
    <subcellularLocation>
        <location evidence="1">Membrane</location>
        <topology evidence="1">Single-pass membrane protein</topology>
    </subcellularLocation>
</comment>
<sequence>MNTYTLTFYFTLLLPLCSSLSSGLNSDGLSLLALKSAVTADPSRFLATWSESDSSPCHWVGVRCTLGRVTDLSLSDKGLTGYIPSELGALLSLRHLSLSNNNFSKAIPLNLFNATSLILLDLSHNSLSGQIPAEISHLRNLVFLDLSSNSLNGSLPDELTELTQLAGTVNLSYNLFSGSVPSSYGSFPVMVSLDLRHNNLTGKIPQVGSLLNQGPTAFAGNPNLCGFPLSTPCPEAQNPNVLPSNPENPKNPRNPDFVGVERERGRRRTILSVVLISGLFAVLGAALFVSLLLGRKKLGAREGKTMEEEKLGEEVVSHVRVGEDQDEGQDGKFVVVDEEGFGLELEDLLRASAYVVGKSRSGIVYKVVVGGGKGSGVAAPTVVAVRRLSEGDDAKWRLREFESEVEAIGRVHHPNVVRLRAYYYANDEKLLVSDFIRNGSLCTALHGGPSNELPPLSWASRLKIAEGAARGLTHIHECSPRKYVHGNIKSSKILLDEDLNPYISGFGLHRLVCGASKSANPTSRRPSLTHSVLSGSMLVSPPSAAYLAPEVRSGGCKLTQKCDVYSFGIVLMEMLTGRVPEDDGKGLDSLVRKIFREEKPLSEIIDPALLHEVYAKKQVLAAFHIALNCTELDPELRPRMRSVSEGLDRLKFQ</sequence>
<feature type="compositionally biased region" description="Polar residues" evidence="9">
    <location>
        <begin position="237"/>
        <end position="248"/>
    </location>
</feature>
<evidence type="ECO:0000256" key="2">
    <source>
        <dbReference type="ARBA" id="ARBA00022553"/>
    </source>
</evidence>
<evidence type="ECO:0000256" key="7">
    <source>
        <dbReference type="ARBA" id="ARBA00022989"/>
    </source>
</evidence>
<dbReference type="Pfam" id="PF07714">
    <property type="entry name" value="PK_Tyr_Ser-Thr"/>
    <property type="match status" value="1"/>
</dbReference>
<keyword evidence="7 10" id="KW-1133">Transmembrane helix</keyword>
<evidence type="ECO:0000259" key="12">
    <source>
        <dbReference type="PROSITE" id="PS50011"/>
    </source>
</evidence>
<feature type="region of interest" description="Disordered" evidence="9">
    <location>
        <begin position="236"/>
        <end position="260"/>
    </location>
</feature>
<dbReference type="EMBL" id="JAKOGI010000032">
    <property type="protein sequence ID" value="KAJ8448173.1"/>
    <property type="molecule type" value="Genomic_DNA"/>
</dbReference>
<dbReference type="InterPro" id="IPR001611">
    <property type="entry name" value="Leu-rich_rpt"/>
</dbReference>
<proteinExistence type="predicted"/>
<dbReference type="InterPro" id="IPR032675">
    <property type="entry name" value="LRR_dom_sf"/>
</dbReference>
<dbReference type="Pfam" id="PF00560">
    <property type="entry name" value="LRR_1"/>
    <property type="match status" value="1"/>
</dbReference>
<dbReference type="InterPro" id="IPR001245">
    <property type="entry name" value="Ser-Thr/Tyr_kinase_cat_dom"/>
</dbReference>
<evidence type="ECO:0000256" key="10">
    <source>
        <dbReference type="SAM" id="Phobius"/>
    </source>
</evidence>
<dbReference type="Gene3D" id="3.30.200.20">
    <property type="entry name" value="Phosphorylase Kinase, domain 1"/>
    <property type="match status" value="1"/>
</dbReference>
<evidence type="ECO:0000256" key="5">
    <source>
        <dbReference type="ARBA" id="ARBA00022729"/>
    </source>
</evidence>
<dbReference type="SUPFAM" id="SSF56112">
    <property type="entry name" value="Protein kinase-like (PK-like)"/>
    <property type="match status" value="1"/>
</dbReference>
<dbReference type="Pfam" id="PF13855">
    <property type="entry name" value="LRR_8"/>
    <property type="match status" value="1"/>
</dbReference>
<dbReference type="Gene3D" id="1.10.510.10">
    <property type="entry name" value="Transferase(Phosphotransferase) domain 1"/>
    <property type="match status" value="1"/>
</dbReference>
<dbReference type="FunFam" id="3.80.10.10:FF:000129">
    <property type="entry name" value="Leucine-rich repeat receptor-like kinase"/>
    <property type="match status" value="1"/>
</dbReference>
<dbReference type="AlphaFoldDB" id="A0A9Q1KSQ2"/>
<dbReference type="GO" id="GO:0004672">
    <property type="term" value="F:protein kinase activity"/>
    <property type="evidence" value="ECO:0007669"/>
    <property type="project" value="InterPro"/>
</dbReference>
<keyword evidence="5 11" id="KW-0732">Signal</keyword>
<comment type="caution">
    <text evidence="13">The sequence shown here is derived from an EMBL/GenBank/DDBJ whole genome shotgun (WGS) entry which is preliminary data.</text>
</comment>
<keyword evidence="4 10" id="KW-0812">Transmembrane</keyword>
<feature type="transmembrane region" description="Helical" evidence="10">
    <location>
        <begin position="270"/>
        <end position="294"/>
    </location>
</feature>
<protein>
    <recommendedName>
        <fullName evidence="12">Protein kinase domain-containing protein</fullName>
    </recommendedName>
</protein>
<feature type="signal peptide" evidence="11">
    <location>
        <begin position="1"/>
        <end position="23"/>
    </location>
</feature>
<dbReference type="PROSITE" id="PS50011">
    <property type="entry name" value="PROTEIN_KINASE_DOM"/>
    <property type="match status" value="1"/>
</dbReference>
<evidence type="ECO:0000256" key="6">
    <source>
        <dbReference type="ARBA" id="ARBA00022737"/>
    </source>
</evidence>
<dbReference type="GO" id="GO:0005524">
    <property type="term" value="F:ATP binding"/>
    <property type="evidence" value="ECO:0007669"/>
    <property type="project" value="InterPro"/>
</dbReference>
<evidence type="ECO:0000256" key="3">
    <source>
        <dbReference type="ARBA" id="ARBA00022614"/>
    </source>
</evidence>
<dbReference type="InterPro" id="IPR013210">
    <property type="entry name" value="LRR_N_plant-typ"/>
</dbReference>
<evidence type="ECO:0000256" key="4">
    <source>
        <dbReference type="ARBA" id="ARBA00022692"/>
    </source>
</evidence>
<dbReference type="OrthoDB" id="1911848at2759"/>
<keyword evidence="6" id="KW-0677">Repeat</keyword>
<keyword evidence="3" id="KW-0433">Leucine-rich repeat</keyword>
<dbReference type="GO" id="GO:0016020">
    <property type="term" value="C:membrane"/>
    <property type="evidence" value="ECO:0007669"/>
    <property type="project" value="UniProtKB-SubCell"/>
</dbReference>
<dbReference type="PANTHER" id="PTHR48007">
    <property type="entry name" value="LEUCINE-RICH REPEAT RECEPTOR-LIKE PROTEIN KINASE PXC1"/>
    <property type="match status" value="1"/>
</dbReference>
<keyword evidence="2" id="KW-0597">Phosphoprotein</keyword>
<gene>
    <name evidence="13" type="ORF">Cgig2_031897</name>
</gene>
<evidence type="ECO:0000256" key="8">
    <source>
        <dbReference type="ARBA" id="ARBA00023136"/>
    </source>
</evidence>
<dbReference type="InterPro" id="IPR011009">
    <property type="entry name" value="Kinase-like_dom_sf"/>
</dbReference>
<evidence type="ECO:0000313" key="13">
    <source>
        <dbReference type="EMBL" id="KAJ8448173.1"/>
    </source>
</evidence>
<dbReference type="FunFam" id="3.80.10.10:FF:000722">
    <property type="entry name" value="Leucine-rich repeat receptor-like protein kinase"/>
    <property type="match status" value="1"/>
</dbReference>
<dbReference type="Gene3D" id="3.80.10.10">
    <property type="entry name" value="Ribonuclease Inhibitor"/>
    <property type="match status" value="2"/>
</dbReference>
<reference evidence="13" key="1">
    <citation type="submission" date="2022-04" db="EMBL/GenBank/DDBJ databases">
        <title>Carnegiea gigantea Genome sequencing and assembly v2.</title>
        <authorList>
            <person name="Copetti D."/>
            <person name="Sanderson M.J."/>
            <person name="Burquez A."/>
            <person name="Wojciechowski M.F."/>
        </authorList>
    </citation>
    <scope>NUCLEOTIDE SEQUENCE</scope>
    <source>
        <strain evidence="13">SGP5-SGP5p</strain>
        <tissue evidence="13">Aerial part</tissue>
    </source>
</reference>
<dbReference type="PRINTS" id="PR00019">
    <property type="entry name" value="LEURICHRPT"/>
</dbReference>
<dbReference type="SUPFAM" id="SSF52058">
    <property type="entry name" value="L domain-like"/>
    <property type="match status" value="1"/>
</dbReference>
<keyword evidence="8 10" id="KW-0472">Membrane</keyword>
<feature type="chain" id="PRO_5040233732" description="Protein kinase domain-containing protein" evidence="11">
    <location>
        <begin position="24"/>
        <end position="653"/>
    </location>
</feature>